<evidence type="ECO:0000313" key="2">
    <source>
        <dbReference type="Ensembl" id="ENSAOCP00000045463.1"/>
    </source>
</evidence>
<reference evidence="2" key="3">
    <citation type="submission" date="2025-09" db="UniProtKB">
        <authorList>
            <consortium name="Ensembl"/>
        </authorList>
    </citation>
    <scope>IDENTIFICATION</scope>
</reference>
<proteinExistence type="predicted"/>
<evidence type="ECO:0000313" key="3">
    <source>
        <dbReference type="Proteomes" id="UP001501940"/>
    </source>
</evidence>
<dbReference type="GO" id="GO:0007015">
    <property type="term" value="P:actin filament organization"/>
    <property type="evidence" value="ECO:0007669"/>
    <property type="project" value="TreeGrafter"/>
</dbReference>
<organism evidence="2 3">
    <name type="scientific">Amphiprion ocellaris</name>
    <name type="common">Clown anemonefish</name>
    <dbReference type="NCBI Taxonomy" id="80972"/>
    <lineage>
        <taxon>Eukaryota</taxon>
        <taxon>Metazoa</taxon>
        <taxon>Chordata</taxon>
        <taxon>Craniata</taxon>
        <taxon>Vertebrata</taxon>
        <taxon>Euteleostomi</taxon>
        <taxon>Actinopterygii</taxon>
        <taxon>Neopterygii</taxon>
        <taxon>Teleostei</taxon>
        <taxon>Neoteleostei</taxon>
        <taxon>Acanthomorphata</taxon>
        <taxon>Ovalentaria</taxon>
        <taxon>Pomacentridae</taxon>
        <taxon>Amphiprion</taxon>
    </lineage>
</organism>
<feature type="compositionally biased region" description="Basic residues" evidence="1">
    <location>
        <begin position="1504"/>
        <end position="1513"/>
    </location>
</feature>
<feature type="compositionally biased region" description="Basic and acidic residues" evidence="1">
    <location>
        <begin position="10"/>
        <end position="24"/>
    </location>
</feature>
<dbReference type="PANTHER" id="PTHR22591">
    <property type="entry name" value="XIN"/>
    <property type="match status" value="1"/>
</dbReference>
<feature type="region of interest" description="Disordered" evidence="1">
    <location>
        <begin position="1"/>
        <end position="78"/>
    </location>
</feature>
<feature type="region of interest" description="Disordered" evidence="1">
    <location>
        <begin position="1398"/>
        <end position="1452"/>
    </location>
</feature>
<feature type="region of interest" description="Disordered" evidence="1">
    <location>
        <begin position="1094"/>
        <end position="1142"/>
    </location>
</feature>
<dbReference type="GO" id="GO:0051015">
    <property type="term" value="F:actin filament binding"/>
    <property type="evidence" value="ECO:0007669"/>
    <property type="project" value="TreeGrafter"/>
</dbReference>
<dbReference type="RefSeq" id="XP_035803644.2">
    <property type="nucleotide sequence ID" value="XM_035947751.2"/>
</dbReference>
<protein>
    <recommendedName>
        <fullName evidence="4">Xin actin-binding repeat-containing protein 1-like</fullName>
    </recommendedName>
</protein>
<feature type="compositionally biased region" description="Polar residues" evidence="1">
    <location>
        <begin position="1417"/>
        <end position="1430"/>
    </location>
</feature>
<feature type="region of interest" description="Disordered" evidence="1">
    <location>
        <begin position="967"/>
        <end position="1015"/>
    </location>
</feature>
<reference evidence="2" key="2">
    <citation type="submission" date="2025-08" db="UniProtKB">
        <authorList>
            <consortium name="Ensembl"/>
        </authorList>
    </citation>
    <scope>IDENTIFICATION</scope>
</reference>
<dbReference type="GeneID" id="111567974"/>
<feature type="region of interest" description="Disordered" evidence="1">
    <location>
        <begin position="790"/>
        <end position="820"/>
    </location>
</feature>
<reference evidence="2 3" key="1">
    <citation type="submission" date="2022-01" db="EMBL/GenBank/DDBJ databases">
        <title>A chromosome-scale genome assembly of the false clownfish, Amphiprion ocellaris.</title>
        <authorList>
            <person name="Ryu T."/>
        </authorList>
    </citation>
    <scope>NUCLEOTIDE SEQUENCE [LARGE SCALE GENOMIC DNA]</scope>
</reference>
<feature type="compositionally biased region" description="Polar residues" evidence="1">
    <location>
        <begin position="1493"/>
        <end position="1503"/>
    </location>
</feature>
<dbReference type="InterPro" id="IPR030072">
    <property type="entry name" value="XIRP1/XIRP2"/>
</dbReference>
<evidence type="ECO:0000256" key="1">
    <source>
        <dbReference type="SAM" id="MobiDB-lite"/>
    </source>
</evidence>
<dbReference type="GO" id="GO:0001725">
    <property type="term" value="C:stress fiber"/>
    <property type="evidence" value="ECO:0007669"/>
    <property type="project" value="TreeGrafter"/>
</dbReference>
<dbReference type="GeneTree" id="ENSGT00530000063779"/>
<feature type="compositionally biased region" description="Basic and acidic residues" evidence="1">
    <location>
        <begin position="557"/>
        <end position="575"/>
    </location>
</feature>
<feature type="compositionally biased region" description="Polar residues" evidence="1">
    <location>
        <begin position="1112"/>
        <end position="1121"/>
    </location>
</feature>
<feature type="compositionally biased region" description="Basic and acidic residues" evidence="1">
    <location>
        <begin position="1004"/>
        <end position="1015"/>
    </location>
</feature>
<feature type="region of interest" description="Disordered" evidence="1">
    <location>
        <begin position="548"/>
        <end position="593"/>
    </location>
</feature>
<feature type="compositionally biased region" description="Polar residues" evidence="1">
    <location>
        <begin position="1199"/>
        <end position="1211"/>
    </location>
</feature>
<feature type="region of interest" description="Disordered" evidence="1">
    <location>
        <begin position="170"/>
        <end position="198"/>
    </location>
</feature>
<dbReference type="Ensembl" id="ENSAOCT00000053720.1">
    <property type="protein sequence ID" value="ENSAOCP00000045463.1"/>
    <property type="gene ID" value="ENSAOCG00000025346.1"/>
</dbReference>
<dbReference type="PANTHER" id="PTHR22591:SF2">
    <property type="entry name" value="XIN ACTIN-BINDING REPEAT-CONTAINING PROTEIN 1"/>
    <property type="match status" value="1"/>
</dbReference>
<sequence>MSALYLSKVAPKESTHSSEQDQSRKSGKGVKLVKMSEASTSQQRKDEIPPPPSAGCQSGREDFSGAHPQQHMASQISKEKFYQQRKKCELRRLLKHTHPELKMLDDVVDEELAEVLSSEGSTAGEIGYEGEVFSRCLIFENCGQRNQVSPYTSKTHMAEGTVERCDFSKTPAVSEEPHAESVKEITEDDKSVGFSPDPTRECEEEMIRIDVQATRRIFENQSVNTSRPNPDNKFQGKVSISEDETKAVQKQKKQFEICSKDNLHSKCKSMNTDVGVSCSHDVGKCTDISGEEVSSGEAFFEEDSTSLPDSERFTETIKTSAALLQNNPFISTNIEREHSYVNTGKTQIQPRDSRAAEEYLTANVKNRTHLFESMPFDKIRHQNKDEIETMVENIKETLNFLYSVEAIQSTGSVIEVNETMIAKKAKFTLSESGPEIKYDEVAEGGAQNFIVQLLPRINLKPQITYLKEDSKGCMEATVVNVPVHQHQFNTSKDIEFKTANVVQLIEDILSQDNSLRKGVIIQEEVHSCANVIVYSLYNYFDEEDVKRYSPPQGTVSDKPEPVRGDTNKETRKDVSEAAISGHPDTSQDQGSIRPEIKVKGNVKLFKSCIDKGDLEYLKTLQAEATVQEQDTELQYEQRADQTEESTSEWVPVDVKRLKSMFSGDQSQIEPKKNISDNRVPSATIGHAFTDQNVSHGKNQFSPECSSGINSNVQVNNTFRECSGEAQEDVCYLEVLPQTSKLHFDQQDDDSVHQAELVEVIDDSDEIFNLQTAIQSLQQATIEAKSLCHSSEEKQKILTEESPGPKHSRTEAKLPQENEDQSASNFIPVHKSDFQQKNIEACHEETNSADVQMTETCGKECQKGTVAVQKQTTTVSESSSAITKQEDEEVVFEGKIQAALESLERSNINVSRGDFKAAMIYRNSSRPHQERMQNVDVVSVLKSSTGESGPVTEAQVTNQVQLRKEVTAGNAEPPNQTGTPNKPAMSVVSEKSKRPIRPKPAIPPKPEHLKVKERDNQSANIKTPEAILTKTVRLTETAPQVSQLLPKTSLSCKDEHIQDLFKINSSTVLIPDSGDCQRNEPSGEDVWMSQEAEAKHQVQGSTVTSEHDDTDRNLINGQQDTKATGEEKSHQDVPAKDNLNETDEKHLDFHEACQKFGGKKAMKIAPVKPKRVKIAQPDNKQPGGENVSAHGDPKPVQIVTDPSVNICGQTAVSKDKQEKEMKPDSKVEMREKKGRTETEDERRQRLSVHMDEIMRGNMTAAMEIFDNLRKQEELESILSRVEEIEQDTSDVDVRSLRRVFEDVPDWVVSSDEEKQRKVKVEDKSLPLLRESTESKSSMAHVFGDLERASEEIMNLKEQTLARLVDIEQAIKKALFSVSTLKSDSDIAGLSCLFRESLGTVKDSPSSGNISKISIGSSRTKAQESAKTQGSTGKPARQSIEVASAKQRSSPLSSPAFISIQSAARKMDKRGAALETSICPACKESPKLEEKFRTTKTLTCNSPAQNRRRNPRKGGQKQSTSSPLNPHRELSVLEVHTDREGNSIIGTKTVTENYERTDNFGNRFYSTKTSTVVTTQPDTTTTTSTSQAVISPTTYQVTTYPEVQLPINQINPFMPK</sequence>
<feature type="region of interest" description="Disordered" evidence="1">
    <location>
        <begin position="1171"/>
        <end position="1245"/>
    </location>
</feature>
<dbReference type="Proteomes" id="UP001501940">
    <property type="component" value="Chromosome 22"/>
</dbReference>
<feature type="region of interest" description="Disordered" evidence="1">
    <location>
        <begin position="1491"/>
        <end position="1527"/>
    </location>
</feature>
<dbReference type="GO" id="GO:0005925">
    <property type="term" value="C:focal adhesion"/>
    <property type="evidence" value="ECO:0007669"/>
    <property type="project" value="TreeGrafter"/>
</dbReference>
<keyword evidence="3" id="KW-1185">Reference proteome</keyword>
<feature type="compositionally biased region" description="Basic and acidic residues" evidence="1">
    <location>
        <begin position="175"/>
        <end position="191"/>
    </location>
</feature>
<evidence type="ECO:0008006" key="4">
    <source>
        <dbReference type="Google" id="ProtNLM"/>
    </source>
</evidence>
<name>A0AAQ5XVQ4_AMPOC</name>
<feature type="compositionally biased region" description="Basic and acidic residues" evidence="1">
    <location>
        <begin position="1212"/>
        <end position="1245"/>
    </location>
</feature>
<feature type="compositionally biased region" description="Low complexity" evidence="1">
    <location>
        <begin position="1402"/>
        <end position="1416"/>
    </location>
</feature>
<feature type="compositionally biased region" description="Basic and acidic residues" evidence="1">
    <location>
        <begin position="1122"/>
        <end position="1142"/>
    </location>
</feature>
<accession>A0AAQ5XVQ4</accession>